<keyword evidence="7" id="KW-0479">Metal-binding</keyword>
<dbReference type="InterPro" id="IPR001841">
    <property type="entry name" value="Znf_RING"/>
</dbReference>
<dbReference type="SMART" id="SM00184">
    <property type="entry name" value="RING"/>
    <property type="match status" value="1"/>
</dbReference>
<dbReference type="GO" id="GO:0016020">
    <property type="term" value="C:membrane"/>
    <property type="evidence" value="ECO:0007669"/>
    <property type="project" value="UniProtKB-SubCell"/>
</dbReference>
<evidence type="ECO:0000256" key="5">
    <source>
        <dbReference type="ARBA" id="ARBA00022679"/>
    </source>
</evidence>
<dbReference type="UniPathway" id="UPA00143"/>
<comment type="pathway">
    <text evidence="3">Protein modification; protein ubiquitination.</text>
</comment>
<evidence type="ECO:0000256" key="1">
    <source>
        <dbReference type="ARBA" id="ARBA00000900"/>
    </source>
</evidence>
<evidence type="ECO:0000256" key="12">
    <source>
        <dbReference type="ARBA" id="ARBA00023136"/>
    </source>
</evidence>
<evidence type="ECO:0000256" key="8">
    <source>
        <dbReference type="ARBA" id="ARBA00022771"/>
    </source>
</evidence>
<dbReference type="EMBL" id="SWLB01000013">
    <property type="protein sequence ID" value="KAF3330631.1"/>
    <property type="molecule type" value="Genomic_DNA"/>
</dbReference>
<evidence type="ECO:0000313" key="16">
    <source>
        <dbReference type="EMBL" id="KAF3330631.1"/>
    </source>
</evidence>
<evidence type="ECO:0000256" key="11">
    <source>
        <dbReference type="ARBA" id="ARBA00022989"/>
    </source>
</evidence>
<dbReference type="Gene3D" id="3.30.40.10">
    <property type="entry name" value="Zinc/RING finger domain, C3HC4 (zinc finger)"/>
    <property type="match status" value="1"/>
</dbReference>
<keyword evidence="12 14" id="KW-0472">Membrane</keyword>
<keyword evidence="5" id="KW-0808">Transferase</keyword>
<sequence length="165" mass="17714">MASPEAAEPFHWHYSGSLDDKDFALHGHGTVILLTVLCILLLFTLLYLYLRWTCYNNSLSAAAAAATATTTVASTPDRANHTSPGLDAGIINSIPVELHSEGKSNGECAICLGVFTVGEKVKVLPSCSHGFHPECIDAWLRTQPNCPLCRAFAAKKTVADMKDVV</sequence>
<keyword evidence="9" id="KW-0833">Ubl conjugation pathway</keyword>
<dbReference type="Pfam" id="PF13639">
    <property type="entry name" value="zf-RING_2"/>
    <property type="match status" value="1"/>
</dbReference>
<name>A0A833QZU6_9POAL</name>
<evidence type="ECO:0000256" key="7">
    <source>
        <dbReference type="ARBA" id="ARBA00022723"/>
    </source>
</evidence>
<dbReference type="GO" id="GO:0008270">
    <property type="term" value="F:zinc ion binding"/>
    <property type="evidence" value="ECO:0007669"/>
    <property type="project" value="UniProtKB-KW"/>
</dbReference>
<reference evidence="16" key="1">
    <citation type="submission" date="2020-01" db="EMBL/GenBank/DDBJ databases">
        <title>Genome sequence of Kobresia littledalei, the first chromosome-level genome in the family Cyperaceae.</title>
        <authorList>
            <person name="Qu G."/>
        </authorList>
    </citation>
    <scope>NUCLEOTIDE SEQUENCE</scope>
    <source>
        <strain evidence="16">C.B.Clarke</strain>
        <tissue evidence="16">Leaf</tissue>
    </source>
</reference>
<dbReference type="InterPro" id="IPR044600">
    <property type="entry name" value="ATL1/ATL16-like"/>
</dbReference>
<dbReference type="InterPro" id="IPR013083">
    <property type="entry name" value="Znf_RING/FYVE/PHD"/>
</dbReference>
<comment type="subcellular location">
    <subcellularLocation>
        <location evidence="2">Membrane</location>
        <topology evidence="2">Single-pass membrane protein</topology>
    </subcellularLocation>
</comment>
<dbReference type="EC" id="2.3.2.27" evidence="4"/>
<evidence type="ECO:0000256" key="14">
    <source>
        <dbReference type="SAM" id="Phobius"/>
    </source>
</evidence>
<comment type="catalytic activity">
    <reaction evidence="1">
        <text>S-ubiquitinyl-[E2 ubiquitin-conjugating enzyme]-L-cysteine + [acceptor protein]-L-lysine = [E2 ubiquitin-conjugating enzyme]-L-cysteine + N(6)-ubiquitinyl-[acceptor protein]-L-lysine.</text>
        <dbReference type="EC" id="2.3.2.27"/>
    </reaction>
</comment>
<dbReference type="OrthoDB" id="8062037at2759"/>
<evidence type="ECO:0000259" key="15">
    <source>
        <dbReference type="PROSITE" id="PS50089"/>
    </source>
</evidence>
<comment type="caution">
    <text evidence="16">The sequence shown here is derived from an EMBL/GenBank/DDBJ whole genome shotgun (WGS) entry which is preliminary data.</text>
</comment>
<evidence type="ECO:0000256" key="3">
    <source>
        <dbReference type="ARBA" id="ARBA00004906"/>
    </source>
</evidence>
<evidence type="ECO:0000256" key="2">
    <source>
        <dbReference type="ARBA" id="ARBA00004167"/>
    </source>
</evidence>
<organism evidence="16 17">
    <name type="scientific">Carex littledalei</name>
    <dbReference type="NCBI Taxonomy" id="544730"/>
    <lineage>
        <taxon>Eukaryota</taxon>
        <taxon>Viridiplantae</taxon>
        <taxon>Streptophyta</taxon>
        <taxon>Embryophyta</taxon>
        <taxon>Tracheophyta</taxon>
        <taxon>Spermatophyta</taxon>
        <taxon>Magnoliopsida</taxon>
        <taxon>Liliopsida</taxon>
        <taxon>Poales</taxon>
        <taxon>Cyperaceae</taxon>
        <taxon>Cyperoideae</taxon>
        <taxon>Cariceae</taxon>
        <taxon>Carex</taxon>
        <taxon>Carex subgen. Euthyceras</taxon>
    </lineage>
</organism>
<keyword evidence="17" id="KW-1185">Reference proteome</keyword>
<feature type="transmembrane region" description="Helical" evidence="14">
    <location>
        <begin position="31"/>
        <end position="50"/>
    </location>
</feature>
<gene>
    <name evidence="16" type="ORF">FCM35_KLT03985</name>
</gene>
<keyword evidence="10" id="KW-0862">Zinc</keyword>
<keyword evidence="11 14" id="KW-1133">Transmembrane helix</keyword>
<dbReference type="SUPFAM" id="SSF57850">
    <property type="entry name" value="RING/U-box"/>
    <property type="match status" value="1"/>
</dbReference>
<evidence type="ECO:0000256" key="10">
    <source>
        <dbReference type="ARBA" id="ARBA00022833"/>
    </source>
</evidence>
<evidence type="ECO:0000313" key="17">
    <source>
        <dbReference type="Proteomes" id="UP000623129"/>
    </source>
</evidence>
<dbReference type="AlphaFoldDB" id="A0A833QZU6"/>
<evidence type="ECO:0000256" key="6">
    <source>
        <dbReference type="ARBA" id="ARBA00022692"/>
    </source>
</evidence>
<dbReference type="PANTHER" id="PTHR46913:SF1">
    <property type="entry name" value="RING-H2 FINGER PROTEIN ATL16"/>
    <property type="match status" value="1"/>
</dbReference>
<evidence type="ECO:0000256" key="9">
    <source>
        <dbReference type="ARBA" id="ARBA00022786"/>
    </source>
</evidence>
<dbReference type="PROSITE" id="PS50089">
    <property type="entry name" value="ZF_RING_2"/>
    <property type="match status" value="1"/>
</dbReference>
<keyword evidence="6 14" id="KW-0812">Transmembrane</keyword>
<dbReference type="Proteomes" id="UP000623129">
    <property type="component" value="Unassembled WGS sequence"/>
</dbReference>
<dbReference type="GO" id="GO:0016567">
    <property type="term" value="P:protein ubiquitination"/>
    <property type="evidence" value="ECO:0007669"/>
    <property type="project" value="UniProtKB-UniPathway"/>
</dbReference>
<proteinExistence type="predicted"/>
<evidence type="ECO:0000256" key="13">
    <source>
        <dbReference type="PROSITE-ProRule" id="PRU00175"/>
    </source>
</evidence>
<feature type="domain" description="RING-type" evidence="15">
    <location>
        <begin position="108"/>
        <end position="150"/>
    </location>
</feature>
<dbReference type="PANTHER" id="PTHR46913">
    <property type="entry name" value="RING-H2 FINGER PROTEIN ATL16"/>
    <property type="match status" value="1"/>
</dbReference>
<accession>A0A833QZU6</accession>
<dbReference type="GO" id="GO:0061630">
    <property type="term" value="F:ubiquitin protein ligase activity"/>
    <property type="evidence" value="ECO:0007669"/>
    <property type="project" value="UniProtKB-EC"/>
</dbReference>
<keyword evidence="8 13" id="KW-0863">Zinc-finger</keyword>
<evidence type="ECO:0000256" key="4">
    <source>
        <dbReference type="ARBA" id="ARBA00012483"/>
    </source>
</evidence>
<protein>
    <recommendedName>
        <fullName evidence="4">RING-type E3 ubiquitin transferase</fullName>
        <ecNumber evidence="4">2.3.2.27</ecNumber>
    </recommendedName>
</protein>